<evidence type="ECO:0000313" key="1">
    <source>
        <dbReference type="EMBL" id="TCO56806.1"/>
    </source>
</evidence>
<evidence type="ECO:0000313" key="2">
    <source>
        <dbReference type="Proteomes" id="UP000295680"/>
    </source>
</evidence>
<dbReference type="RefSeq" id="WP_165960633.1">
    <property type="nucleotide sequence ID" value="NZ_SLWS01000006.1"/>
</dbReference>
<dbReference type="Proteomes" id="UP000295680">
    <property type="component" value="Unassembled WGS sequence"/>
</dbReference>
<comment type="caution">
    <text evidence="1">The sequence shown here is derived from an EMBL/GenBank/DDBJ whole genome shotgun (WGS) entry which is preliminary data.</text>
</comment>
<dbReference type="Pfam" id="PF16945">
    <property type="entry name" value="Phage_r1t_holin"/>
    <property type="match status" value="1"/>
</dbReference>
<name>A0A4R2JII4_9PSEU</name>
<dbReference type="EMBL" id="SLWS01000006">
    <property type="protein sequence ID" value="TCO56806.1"/>
    <property type="molecule type" value="Genomic_DNA"/>
</dbReference>
<sequence length="76" mass="7698">MFSTAYLKDLAERALSSFAGGILTILGGDAVNAWNIDYKAALGVGLGAAIVSTLKGLTAKGVGDSDTAAFLPAHRD</sequence>
<dbReference type="AlphaFoldDB" id="A0A4R2JII4"/>
<dbReference type="InterPro" id="IPR020109">
    <property type="entry name" value="Holin_r1t"/>
</dbReference>
<organism evidence="1 2">
    <name type="scientific">Actinocrispum wychmicini</name>
    <dbReference type="NCBI Taxonomy" id="1213861"/>
    <lineage>
        <taxon>Bacteria</taxon>
        <taxon>Bacillati</taxon>
        <taxon>Actinomycetota</taxon>
        <taxon>Actinomycetes</taxon>
        <taxon>Pseudonocardiales</taxon>
        <taxon>Pseudonocardiaceae</taxon>
        <taxon>Actinocrispum</taxon>
    </lineage>
</organism>
<reference evidence="1 2" key="1">
    <citation type="submission" date="2019-03" db="EMBL/GenBank/DDBJ databases">
        <title>Genomic Encyclopedia of Type Strains, Phase IV (KMG-IV): sequencing the most valuable type-strain genomes for metagenomic binning, comparative biology and taxonomic classification.</title>
        <authorList>
            <person name="Goeker M."/>
        </authorList>
    </citation>
    <scope>NUCLEOTIDE SEQUENCE [LARGE SCALE GENOMIC DNA]</scope>
    <source>
        <strain evidence="1 2">DSM 45934</strain>
    </source>
</reference>
<keyword evidence="2" id="KW-1185">Reference proteome</keyword>
<proteinExistence type="predicted"/>
<gene>
    <name evidence="1" type="ORF">EV192_106281</name>
</gene>
<accession>A0A4R2JII4</accession>
<protein>
    <submittedName>
        <fullName evidence="1">Phage r1t holin</fullName>
    </submittedName>
</protein>